<accession>A0A371X6A6</accession>
<name>A0A371X6A6_9HYPH</name>
<dbReference type="Pfam" id="PF19419">
    <property type="entry name" value="DUF5983"/>
    <property type="match status" value="1"/>
</dbReference>
<dbReference type="Proteomes" id="UP000262379">
    <property type="component" value="Unassembled WGS sequence"/>
</dbReference>
<keyword evidence="3" id="KW-1185">Reference proteome</keyword>
<feature type="domain" description="DUF5983" evidence="1">
    <location>
        <begin position="9"/>
        <end position="95"/>
    </location>
</feature>
<evidence type="ECO:0000313" key="3">
    <source>
        <dbReference type="Proteomes" id="UP000262379"/>
    </source>
</evidence>
<dbReference type="EMBL" id="QURN01000017">
    <property type="protein sequence ID" value="RFC64759.1"/>
    <property type="molecule type" value="Genomic_DNA"/>
</dbReference>
<proteinExistence type="predicted"/>
<sequence>MTSYETRRFVVVSTAHVSEATAKSLDDQPNSKWPCLGGPYGEYAWFVYAHDENSAPENDAIPDDLFEVMTWARRQGFAYILLDCDADEVDGLPVHRS</sequence>
<evidence type="ECO:0000313" key="2">
    <source>
        <dbReference type="EMBL" id="RFC64759.1"/>
    </source>
</evidence>
<organism evidence="2 3">
    <name type="scientific">Mesorhizobium denitrificans</name>
    <dbReference type="NCBI Taxonomy" id="2294114"/>
    <lineage>
        <taxon>Bacteria</taxon>
        <taxon>Pseudomonadati</taxon>
        <taxon>Pseudomonadota</taxon>
        <taxon>Alphaproteobacteria</taxon>
        <taxon>Hyphomicrobiales</taxon>
        <taxon>Phyllobacteriaceae</taxon>
        <taxon>Mesorhizobium</taxon>
    </lineage>
</organism>
<evidence type="ECO:0000259" key="1">
    <source>
        <dbReference type="Pfam" id="PF19419"/>
    </source>
</evidence>
<comment type="caution">
    <text evidence="2">The sequence shown here is derived from an EMBL/GenBank/DDBJ whole genome shotgun (WGS) entry which is preliminary data.</text>
</comment>
<protein>
    <recommendedName>
        <fullName evidence="1">DUF5983 domain-containing protein</fullName>
    </recommendedName>
</protein>
<gene>
    <name evidence="2" type="ORF">DY251_18505</name>
</gene>
<dbReference type="AlphaFoldDB" id="A0A371X6A6"/>
<dbReference type="RefSeq" id="WP_116625403.1">
    <property type="nucleotide sequence ID" value="NZ_QURN01000017.1"/>
</dbReference>
<dbReference type="InterPro" id="IPR046025">
    <property type="entry name" value="DUF5983"/>
</dbReference>
<reference evidence="3" key="1">
    <citation type="submission" date="2018-08" db="EMBL/GenBank/DDBJ databases">
        <authorList>
            <person name="Im W.T."/>
        </authorList>
    </citation>
    <scope>NUCLEOTIDE SEQUENCE [LARGE SCALE GENOMIC DNA]</scope>
    <source>
        <strain evidence="3">LA-28</strain>
    </source>
</reference>